<evidence type="ECO:0000313" key="2">
    <source>
        <dbReference type="Proteomes" id="UP000177583"/>
    </source>
</evidence>
<dbReference type="GO" id="GO:0009399">
    <property type="term" value="P:nitrogen fixation"/>
    <property type="evidence" value="ECO:0007669"/>
    <property type="project" value="InterPro"/>
</dbReference>
<protein>
    <submittedName>
        <fullName evidence="1">Putative nitrogen fixation protein NifT</fullName>
    </submittedName>
</protein>
<name>A0A1F6H1Y3_9PROT</name>
<gene>
    <name evidence="1" type="ORF">A2557_11060</name>
</gene>
<dbReference type="Pfam" id="PF06988">
    <property type="entry name" value="NifT"/>
    <property type="match status" value="1"/>
</dbReference>
<proteinExistence type="predicted"/>
<dbReference type="EMBL" id="MFNF01000004">
    <property type="protein sequence ID" value="OGH04379.1"/>
    <property type="molecule type" value="Genomic_DNA"/>
</dbReference>
<reference evidence="1 2" key="1">
    <citation type="journal article" date="2016" name="Nat. Commun.">
        <title>Thousands of microbial genomes shed light on interconnected biogeochemical processes in an aquifer system.</title>
        <authorList>
            <person name="Anantharaman K."/>
            <person name="Brown C.T."/>
            <person name="Hug L.A."/>
            <person name="Sharon I."/>
            <person name="Castelle C.J."/>
            <person name="Probst A.J."/>
            <person name="Thomas B.C."/>
            <person name="Singh A."/>
            <person name="Wilkins M.J."/>
            <person name="Karaoz U."/>
            <person name="Brodie E.L."/>
            <person name="Williams K.H."/>
            <person name="Hubbard S.S."/>
            <person name="Banfield J.F."/>
        </authorList>
    </citation>
    <scope>NUCLEOTIDE SEQUENCE [LARGE SCALE GENOMIC DNA]</scope>
</reference>
<dbReference type="AlphaFoldDB" id="A0A1F6H1Y3"/>
<organism evidence="1 2">
    <name type="scientific">Candidatus Lambdaproteobacteria bacterium RIFOXYD2_FULL_56_26</name>
    <dbReference type="NCBI Taxonomy" id="1817773"/>
    <lineage>
        <taxon>Bacteria</taxon>
        <taxon>Pseudomonadati</taxon>
        <taxon>Pseudomonadota</taxon>
        <taxon>Candidatus Lambdaproteobacteria</taxon>
    </lineage>
</organism>
<dbReference type="InterPro" id="IPR009727">
    <property type="entry name" value="NifT"/>
</dbReference>
<dbReference type="SUPFAM" id="SSF159203">
    <property type="entry name" value="NifT/FixU-like"/>
    <property type="match status" value="1"/>
</dbReference>
<accession>A0A1F6H1Y3</accession>
<evidence type="ECO:0000313" key="1">
    <source>
        <dbReference type="EMBL" id="OGH04379.1"/>
    </source>
</evidence>
<dbReference type="NCBIfam" id="TIGR02934">
    <property type="entry name" value="nifT_nitrog"/>
    <property type="match status" value="1"/>
</dbReference>
<dbReference type="Gene3D" id="2.40.50.240">
    <property type="entry name" value="NifT/FixU-like"/>
    <property type="match status" value="1"/>
</dbReference>
<comment type="caution">
    <text evidence="1">The sequence shown here is derived from an EMBL/GenBank/DDBJ whole genome shotgun (WGS) entry which is preliminary data.</text>
</comment>
<dbReference type="InterPro" id="IPR024044">
    <property type="entry name" value="NifT/FixU_barrel-like_dom_sf"/>
</dbReference>
<sequence>MKVMVSKKEFGFSVYIPKKDLEAKVVKTDPAFVFGGQWDLEGGLSLYLEPLPKEPKFPITLEAKKL</sequence>
<dbReference type="Proteomes" id="UP000177583">
    <property type="component" value="Unassembled WGS sequence"/>
</dbReference>